<gene>
    <name evidence="1" type="ORF">AMORRO_LOCUS3057</name>
</gene>
<evidence type="ECO:0000313" key="2">
    <source>
        <dbReference type="Proteomes" id="UP000789342"/>
    </source>
</evidence>
<proteinExistence type="predicted"/>
<dbReference type="PANTHER" id="PTHR14222">
    <property type="entry name" value="CONDENSIN"/>
    <property type="match status" value="1"/>
</dbReference>
<dbReference type="OrthoDB" id="436262at2759"/>
<sequence>RELSVREWEEWLKNVEEELKVLQSPQEIVDMGAKREASTELEDQSDIQDMDIDMLSKEAEETPQTSLHMELTKLQITRRYYTDAVCFIHQIHTAILTLCQLLVSMIKSEILEAIDFFVTAYTYKMEFAGEGLKKMLHLIWTKDNNDEGKGIRKRLIESYRKLYFDFDISIFDKENVYIITRNLISLMFNATLAELTSLE</sequence>
<dbReference type="PANTHER" id="PTHR14222:SF2">
    <property type="entry name" value="CONDENSIN COMPLEX SUBUNIT 1"/>
    <property type="match status" value="1"/>
</dbReference>
<comment type="caution">
    <text evidence="1">The sequence shown here is derived from an EMBL/GenBank/DDBJ whole genome shotgun (WGS) entry which is preliminary data.</text>
</comment>
<name>A0A9N8ZII4_9GLOM</name>
<dbReference type="GO" id="GO:0010032">
    <property type="term" value="P:meiotic chromosome condensation"/>
    <property type="evidence" value="ECO:0007669"/>
    <property type="project" value="TreeGrafter"/>
</dbReference>
<evidence type="ECO:0000313" key="1">
    <source>
        <dbReference type="EMBL" id="CAG8496875.1"/>
    </source>
</evidence>
<dbReference type="EMBL" id="CAJVPV010001421">
    <property type="protein sequence ID" value="CAG8496875.1"/>
    <property type="molecule type" value="Genomic_DNA"/>
</dbReference>
<reference evidence="1" key="1">
    <citation type="submission" date="2021-06" db="EMBL/GenBank/DDBJ databases">
        <authorList>
            <person name="Kallberg Y."/>
            <person name="Tangrot J."/>
            <person name="Rosling A."/>
        </authorList>
    </citation>
    <scope>NUCLEOTIDE SEQUENCE</scope>
    <source>
        <strain evidence="1">CL551</strain>
    </source>
</reference>
<accession>A0A9N8ZII4</accession>
<dbReference type="AlphaFoldDB" id="A0A9N8ZII4"/>
<dbReference type="GO" id="GO:0042393">
    <property type="term" value="F:histone binding"/>
    <property type="evidence" value="ECO:0007669"/>
    <property type="project" value="TreeGrafter"/>
</dbReference>
<feature type="non-terminal residue" evidence="1">
    <location>
        <position position="1"/>
    </location>
</feature>
<organism evidence="1 2">
    <name type="scientific">Acaulospora morrowiae</name>
    <dbReference type="NCBI Taxonomy" id="94023"/>
    <lineage>
        <taxon>Eukaryota</taxon>
        <taxon>Fungi</taxon>
        <taxon>Fungi incertae sedis</taxon>
        <taxon>Mucoromycota</taxon>
        <taxon>Glomeromycotina</taxon>
        <taxon>Glomeromycetes</taxon>
        <taxon>Diversisporales</taxon>
        <taxon>Acaulosporaceae</taxon>
        <taxon>Acaulospora</taxon>
    </lineage>
</organism>
<dbReference type="InterPro" id="IPR026971">
    <property type="entry name" value="CND1/NCAPD3"/>
</dbReference>
<keyword evidence="2" id="KW-1185">Reference proteome</keyword>
<dbReference type="GO" id="GO:0000779">
    <property type="term" value="C:condensed chromosome, centromeric region"/>
    <property type="evidence" value="ECO:0007669"/>
    <property type="project" value="TreeGrafter"/>
</dbReference>
<dbReference type="Proteomes" id="UP000789342">
    <property type="component" value="Unassembled WGS sequence"/>
</dbReference>
<dbReference type="GO" id="GO:0000796">
    <property type="term" value="C:condensin complex"/>
    <property type="evidence" value="ECO:0007669"/>
    <property type="project" value="TreeGrafter"/>
</dbReference>
<protein>
    <submittedName>
        <fullName evidence="1">6175_t:CDS:1</fullName>
    </submittedName>
</protein>
<dbReference type="GO" id="GO:0007076">
    <property type="term" value="P:mitotic chromosome condensation"/>
    <property type="evidence" value="ECO:0007669"/>
    <property type="project" value="InterPro"/>
</dbReference>